<keyword evidence="5" id="KW-0614">Plasmid</keyword>
<sequence>MTRKKKVMRTDMRTYLDVFRLCFDDKLPHRQIALALGIGRSTVTDLIARFNNLSIAWPLAPDICLNTLDQALLPGRDYQTKRVLPDWLRIDLELKDPKLTKQLLWQEYQAEHGRAALGYTQFCEHYRRWKGSQRRSMRQQHYAGEKLFIDFCGPTVPIVDPRTGEIRKAAIFVATLGASNYTYIEACAGQDQQSWLMANSRCLSFLGGVPTLLVPDNLKAAVVKADKFEPTINSDYQALARHYRCSVMPARPYKPKDKSKVEGAVLIVERWVLARLRHQIFYSLEALNQAIRLLNHQLNERPMKAYNGLSRKDLFQQIDQPALKALPAFPYEYTEYKVAKVGPDYHLMFDKHYYSVPHALCGERLEIQATATMIRVHHKGQCVAQHVRSSKAFGQTSELSHLPPAHAAYQEWGPERLRQWAEKIGPDTLGVVLAIEKRKAHPVLAQRSCLALLGLQKTYGSKRLEQACTIALQQQAAFTGFIKNLLKNGLAQTQPDTESNGPALHHTNLRGPHHYQ</sequence>
<dbReference type="Gene3D" id="3.30.420.10">
    <property type="entry name" value="Ribonuclease H-like superfamily/Ribonuclease H"/>
    <property type="match status" value="1"/>
</dbReference>
<dbReference type="InterPro" id="IPR017895">
    <property type="entry name" value="HTH_IS408/IS1162_type"/>
</dbReference>
<comment type="similarity">
    <text evidence="1">Belongs to the transposase IS21/IS408/IS1162 family.</text>
</comment>
<dbReference type="InterPro" id="IPR054353">
    <property type="entry name" value="IstA-like_C"/>
</dbReference>
<reference evidence="5" key="1">
    <citation type="submission" date="2018-06" db="EMBL/GenBank/DDBJ databases">
        <title>LMB-1, a novel B3 MBL from Citrobacter freundii from Argentina.</title>
        <authorList>
            <person name="Dabos L."/>
            <person name="Rodriguez C.H."/>
            <person name="Nastro M."/>
            <person name="Vay C."/>
            <person name="Famiglietti A."/>
            <person name="Iorga B."/>
            <person name="Naas T."/>
        </authorList>
    </citation>
    <scope>NUCLEOTIDE SEQUENCE</scope>
    <source>
        <strain evidence="5">164</strain>
        <plasmid evidence="5">pCf164_LMB-1</plasmid>
    </source>
</reference>
<evidence type="ECO:0000313" key="5">
    <source>
        <dbReference type="EMBL" id="AYD68366.1"/>
    </source>
</evidence>
<feature type="region of interest" description="Disordered" evidence="2">
    <location>
        <begin position="492"/>
        <end position="516"/>
    </location>
</feature>
<dbReference type="PROSITE" id="PS50532">
    <property type="entry name" value="HTH_IS408"/>
    <property type="match status" value="1"/>
</dbReference>
<dbReference type="GO" id="GO:0003676">
    <property type="term" value="F:nucleic acid binding"/>
    <property type="evidence" value="ECO:0007669"/>
    <property type="project" value="InterPro"/>
</dbReference>
<dbReference type="InterPro" id="IPR001584">
    <property type="entry name" value="Integrase_cat-core"/>
</dbReference>
<evidence type="ECO:0000256" key="1">
    <source>
        <dbReference type="ARBA" id="ARBA00009277"/>
    </source>
</evidence>
<protein>
    <submittedName>
        <fullName evidence="5">IS21-like protein</fullName>
    </submittedName>
</protein>
<evidence type="ECO:0000259" key="4">
    <source>
        <dbReference type="PROSITE" id="PS50994"/>
    </source>
</evidence>
<dbReference type="PANTHER" id="PTHR35004:SF8">
    <property type="entry name" value="TRANSPOSASE RV3428C-RELATED"/>
    <property type="match status" value="1"/>
</dbReference>
<accession>A0A386JAX5</accession>
<dbReference type="InterPro" id="IPR036397">
    <property type="entry name" value="RNaseH_sf"/>
</dbReference>
<dbReference type="EMBL" id="MH475146">
    <property type="protein sequence ID" value="AYD68366.1"/>
    <property type="molecule type" value="Genomic_DNA"/>
</dbReference>
<dbReference type="PROSITE" id="PS50994">
    <property type="entry name" value="INTEGRASE"/>
    <property type="match status" value="1"/>
</dbReference>
<evidence type="ECO:0000259" key="3">
    <source>
        <dbReference type="PROSITE" id="PS50532"/>
    </source>
</evidence>
<dbReference type="RefSeq" id="WP_396470618.1">
    <property type="nucleotide sequence ID" value="NZ_JBITNW010000095.1"/>
</dbReference>
<dbReference type="PANTHER" id="PTHR35004">
    <property type="entry name" value="TRANSPOSASE RV3428C-RELATED"/>
    <property type="match status" value="1"/>
</dbReference>
<evidence type="ECO:0000256" key="2">
    <source>
        <dbReference type="SAM" id="MobiDB-lite"/>
    </source>
</evidence>
<name>A0A386JAX5_CITFR</name>
<organism evidence="5">
    <name type="scientific">Citrobacter freundii</name>
    <dbReference type="NCBI Taxonomy" id="546"/>
    <lineage>
        <taxon>Bacteria</taxon>
        <taxon>Pseudomonadati</taxon>
        <taxon>Pseudomonadota</taxon>
        <taxon>Gammaproteobacteria</taxon>
        <taxon>Enterobacterales</taxon>
        <taxon>Enterobacteriaceae</taxon>
        <taxon>Citrobacter</taxon>
        <taxon>Citrobacter freundii complex</taxon>
    </lineage>
</organism>
<feature type="domain" description="HTH IS408-type" evidence="3">
    <location>
        <begin position="15"/>
        <end position="94"/>
    </location>
</feature>
<feature type="compositionally biased region" description="Basic residues" evidence="2">
    <location>
        <begin position="507"/>
        <end position="516"/>
    </location>
</feature>
<dbReference type="AlphaFoldDB" id="A0A386JAX5"/>
<dbReference type="GO" id="GO:0015074">
    <property type="term" value="P:DNA integration"/>
    <property type="evidence" value="ECO:0007669"/>
    <property type="project" value="InterPro"/>
</dbReference>
<geneLocation type="plasmid" evidence="5">
    <name>pCf164_LMB-1</name>
</geneLocation>
<feature type="domain" description="Integrase catalytic" evidence="4">
    <location>
        <begin position="137"/>
        <end position="319"/>
    </location>
</feature>
<proteinExistence type="inferred from homology"/>
<dbReference type="SUPFAM" id="SSF53098">
    <property type="entry name" value="Ribonuclease H-like"/>
    <property type="match status" value="1"/>
</dbReference>
<dbReference type="InterPro" id="IPR012337">
    <property type="entry name" value="RNaseH-like_sf"/>
</dbReference>
<dbReference type="NCBIfam" id="NF033546">
    <property type="entry name" value="transpos_IS21"/>
    <property type="match status" value="1"/>
</dbReference>
<dbReference type="Pfam" id="PF22483">
    <property type="entry name" value="Mu-transpos_C_2"/>
    <property type="match status" value="1"/>
</dbReference>